<reference evidence="1 2" key="1">
    <citation type="submission" date="2018-02" db="EMBL/GenBank/DDBJ databases">
        <title>Comparative genomes isolates from brazilian mangrove.</title>
        <authorList>
            <person name="Araujo J.E."/>
            <person name="Taketani R.G."/>
            <person name="Silva M.C.P."/>
            <person name="Loureco M.V."/>
            <person name="Andreote F.D."/>
        </authorList>
    </citation>
    <scope>NUCLEOTIDE SEQUENCE [LARGE SCALE GENOMIC DNA]</scope>
    <source>
        <strain evidence="1 2">Hex-1 MGV</strain>
    </source>
</reference>
<organism evidence="1 2">
    <name type="scientific">Blastopirellula marina</name>
    <dbReference type="NCBI Taxonomy" id="124"/>
    <lineage>
        <taxon>Bacteria</taxon>
        <taxon>Pseudomonadati</taxon>
        <taxon>Planctomycetota</taxon>
        <taxon>Planctomycetia</taxon>
        <taxon>Pirellulales</taxon>
        <taxon>Pirellulaceae</taxon>
        <taxon>Blastopirellula</taxon>
    </lineage>
</organism>
<gene>
    <name evidence="1" type="ORF">C5Y83_16125</name>
</gene>
<dbReference type="EMBL" id="PUHY01000010">
    <property type="protein sequence ID" value="PQO35004.1"/>
    <property type="molecule type" value="Genomic_DNA"/>
</dbReference>
<protein>
    <submittedName>
        <fullName evidence="1">Uncharacterized protein</fullName>
    </submittedName>
</protein>
<dbReference type="RefSeq" id="WP_105330733.1">
    <property type="nucleotide sequence ID" value="NZ_PUHY01000010.1"/>
</dbReference>
<dbReference type="OrthoDB" id="158174at2"/>
<dbReference type="Proteomes" id="UP000238322">
    <property type="component" value="Unassembled WGS sequence"/>
</dbReference>
<evidence type="ECO:0000313" key="1">
    <source>
        <dbReference type="EMBL" id="PQO35004.1"/>
    </source>
</evidence>
<dbReference type="AlphaFoldDB" id="A0A2S8FT46"/>
<accession>A0A2S8FT46</accession>
<comment type="caution">
    <text evidence="1">The sequence shown here is derived from an EMBL/GenBank/DDBJ whole genome shotgun (WGS) entry which is preliminary data.</text>
</comment>
<sequence>MAPSNSQLRLDQLIALPLSSIGCAGDLLWMQFGPLREDTSLRNVRRMIGDVALHVNVPWRFCKNSKIIIGNRDIYFYEDGEPFDFDRGGASRFHLFADLFNAELDLQPLSVTSISSDDTGGLSIQLTDGYTFDAFPNVSYDSPGFEFWRMLQPATDLPHLIRETGG</sequence>
<name>A0A2S8FT46_9BACT</name>
<proteinExistence type="predicted"/>
<evidence type="ECO:0000313" key="2">
    <source>
        <dbReference type="Proteomes" id="UP000238322"/>
    </source>
</evidence>